<comment type="caution">
    <text evidence="1">The sequence shown here is derived from an EMBL/GenBank/DDBJ whole genome shotgun (WGS) entry which is preliminary data.</text>
</comment>
<protein>
    <submittedName>
        <fullName evidence="1">Uncharacterized protein</fullName>
    </submittedName>
</protein>
<dbReference type="EMBL" id="JAQAGZ010000012">
    <property type="protein sequence ID" value="MCZ8514537.1"/>
    <property type="molecule type" value="Genomic_DNA"/>
</dbReference>
<proteinExistence type="predicted"/>
<accession>A0ABT4QCN7</accession>
<reference evidence="1 2" key="1">
    <citation type="submission" date="2022-12" db="EMBL/GenBank/DDBJ databases">
        <title>Draft genome sequence of Paenibacillus sp. dW9.</title>
        <authorList>
            <person name="Choi E.-W."/>
            <person name="Kim D.-U."/>
        </authorList>
    </citation>
    <scope>NUCLEOTIDE SEQUENCE [LARGE SCALE GENOMIC DNA]</scope>
    <source>
        <strain evidence="2">dW9</strain>
    </source>
</reference>
<dbReference type="RefSeq" id="WP_269883058.1">
    <property type="nucleotide sequence ID" value="NZ_JAQAGZ010000012.1"/>
</dbReference>
<sequence>MKIETKKYEVAPLPEESQVLEVIKNAEARLAELTGSEITLIAYSKTGEES</sequence>
<dbReference type="Proteomes" id="UP001527882">
    <property type="component" value="Unassembled WGS sequence"/>
</dbReference>
<name>A0ABT4QCN7_9BACL</name>
<evidence type="ECO:0000313" key="2">
    <source>
        <dbReference type="Proteomes" id="UP001527882"/>
    </source>
</evidence>
<organism evidence="1 2">
    <name type="scientific">Paenibacillus gyeongsangnamensis</name>
    <dbReference type="NCBI Taxonomy" id="3388067"/>
    <lineage>
        <taxon>Bacteria</taxon>
        <taxon>Bacillati</taxon>
        <taxon>Bacillota</taxon>
        <taxon>Bacilli</taxon>
        <taxon>Bacillales</taxon>
        <taxon>Paenibacillaceae</taxon>
        <taxon>Paenibacillus</taxon>
    </lineage>
</organism>
<keyword evidence="2" id="KW-1185">Reference proteome</keyword>
<evidence type="ECO:0000313" key="1">
    <source>
        <dbReference type="EMBL" id="MCZ8514537.1"/>
    </source>
</evidence>
<gene>
    <name evidence="1" type="ORF">O9H85_19340</name>
</gene>